<dbReference type="GO" id="GO:0070566">
    <property type="term" value="F:adenylyltransferase activity"/>
    <property type="evidence" value="ECO:0007669"/>
    <property type="project" value="TreeGrafter"/>
</dbReference>
<dbReference type="InterPro" id="IPR042099">
    <property type="entry name" value="ANL_N_sf"/>
</dbReference>
<evidence type="ECO:0000313" key="3">
    <source>
        <dbReference type="EMBL" id="SDI78992.1"/>
    </source>
</evidence>
<protein>
    <submittedName>
        <fullName evidence="3">Long-chain-fatty-acid--[acyl-carrier-protein] ligase</fullName>
    </submittedName>
</protein>
<dbReference type="InterPro" id="IPR020845">
    <property type="entry name" value="AMP-binding_CS"/>
</dbReference>
<gene>
    <name evidence="3" type="ORF">SAMN05444695_11155</name>
</gene>
<proteinExistence type="inferred from homology"/>
<keyword evidence="4" id="KW-1185">Reference proteome</keyword>
<evidence type="ECO:0000259" key="2">
    <source>
        <dbReference type="Pfam" id="PF00501"/>
    </source>
</evidence>
<dbReference type="Pfam" id="PF00501">
    <property type="entry name" value="AMP-binding"/>
    <property type="match status" value="1"/>
</dbReference>
<dbReference type="Gene3D" id="3.40.50.12780">
    <property type="entry name" value="N-terminal domain of ligase-like"/>
    <property type="match status" value="1"/>
</dbReference>
<dbReference type="EMBL" id="FNDN01000011">
    <property type="protein sequence ID" value="SDI78992.1"/>
    <property type="molecule type" value="Genomic_DNA"/>
</dbReference>
<name>A0A1G8NFT2_9NOCA</name>
<reference evidence="3 4" key="1">
    <citation type="submission" date="2016-10" db="EMBL/GenBank/DDBJ databases">
        <authorList>
            <person name="de Groot N.N."/>
        </authorList>
    </citation>
    <scope>NUCLEOTIDE SEQUENCE [LARGE SCALE GENOMIC DNA]</scope>
    <source>
        <strain evidence="3 4">DSM 44892</strain>
    </source>
</reference>
<keyword evidence="3" id="KW-0436">Ligase</keyword>
<evidence type="ECO:0000256" key="1">
    <source>
        <dbReference type="ARBA" id="ARBA00006432"/>
    </source>
</evidence>
<dbReference type="PANTHER" id="PTHR22754">
    <property type="entry name" value="DISCO-INTERACTING PROTEIN 2 DIP2 -RELATED"/>
    <property type="match status" value="1"/>
</dbReference>
<dbReference type="RefSeq" id="WP_072738975.1">
    <property type="nucleotide sequence ID" value="NZ_CP048813.1"/>
</dbReference>
<dbReference type="SUPFAM" id="SSF56801">
    <property type="entry name" value="Acetyl-CoA synthetase-like"/>
    <property type="match status" value="1"/>
</dbReference>
<evidence type="ECO:0000313" key="4">
    <source>
        <dbReference type="Proteomes" id="UP000183263"/>
    </source>
</evidence>
<dbReference type="GO" id="GO:0006633">
    <property type="term" value="P:fatty acid biosynthetic process"/>
    <property type="evidence" value="ECO:0007669"/>
    <property type="project" value="TreeGrafter"/>
</dbReference>
<dbReference type="Proteomes" id="UP000183263">
    <property type="component" value="Unassembled WGS sequence"/>
</dbReference>
<accession>A0A1G8NFT2</accession>
<dbReference type="OrthoDB" id="3671040at2"/>
<comment type="similarity">
    <text evidence="1">Belongs to the ATP-dependent AMP-binding enzyme family.</text>
</comment>
<dbReference type="InterPro" id="IPR045851">
    <property type="entry name" value="AMP-bd_C_sf"/>
</dbReference>
<feature type="domain" description="AMP-dependent synthetase/ligase" evidence="2">
    <location>
        <begin position="35"/>
        <end position="400"/>
    </location>
</feature>
<organism evidence="3 4">
    <name type="scientific">Rhodococcus triatomae</name>
    <dbReference type="NCBI Taxonomy" id="300028"/>
    <lineage>
        <taxon>Bacteria</taxon>
        <taxon>Bacillati</taxon>
        <taxon>Actinomycetota</taxon>
        <taxon>Actinomycetes</taxon>
        <taxon>Mycobacteriales</taxon>
        <taxon>Nocardiaceae</taxon>
        <taxon>Rhodococcus</taxon>
    </lineage>
</organism>
<sequence>MPDTGVASRTDLVSEISAAMDTGRTLGVLDKADGSWIRRPWSDVYLRAEAYAARLLDPRSGSPTAPVAVVGEPTAETVSVLCGAWLAGRAVTVLAGPVRTATPEAWVRRTLDQFETLGVTAAFSSGTPLGLLREADTVGEVFDLAEVSRWPGAPSSFRPVPAAEDATVLYQGTAGSTGNAKTVQLTASAVTANIRALQQRVALDGSRDSLATWLPLYHDMGLSMLLAGLLSGTQTWLSPTSCFARSPFDWLDWLTVSEATITAAPNFAYSLLGRYASGAAKADLGALRHAINGGEPIDVESTERFARELSRFGFDPRAVACAYGLAEVTCAVTMPLPSSGLETDTVTAKDGRERRHALLGPALDGVRLRIAETRQSTEFDGVRSVGEVEVSSPAQMKGYLGEPDLVPGGWVKTGDLGYLVDDQLVVCGRSKELITLAGRNIFPQDVEAAAARADGVRTGCVVAFADDSVLSTSSGGGAARRDRLVVVAEYVGSDHAAARREIGELVASECAVTPGAVELVGAGTLPKTTSGKLRRLEVKSRFGASAGDPAHGGGVRR</sequence>
<dbReference type="PANTHER" id="PTHR22754:SF32">
    <property type="entry name" value="DISCO-INTERACTING PROTEIN 2"/>
    <property type="match status" value="1"/>
</dbReference>
<dbReference type="GO" id="GO:0005886">
    <property type="term" value="C:plasma membrane"/>
    <property type="evidence" value="ECO:0007669"/>
    <property type="project" value="TreeGrafter"/>
</dbReference>
<dbReference type="Gene3D" id="3.30.300.30">
    <property type="match status" value="1"/>
</dbReference>
<dbReference type="InterPro" id="IPR000873">
    <property type="entry name" value="AMP-dep_synth/lig_dom"/>
</dbReference>
<dbReference type="AlphaFoldDB" id="A0A1G8NFT2"/>
<dbReference type="PROSITE" id="PS00455">
    <property type="entry name" value="AMP_BINDING"/>
    <property type="match status" value="1"/>
</dbReference>
<dbReference type="GO" id="GO:0016874">
    <property type="term" value="F:ligase activity"/>
    <property type="evidence" value="ECO:0007669"/>
    <property type="project" value="UniProtKB-KW"/>
</dbReference>